<dbReference type="Pfam" id="PF00487">
    <property type="entry name" value="FA_desaturase"/>
    <property type="match status" value="1"/>
</dbReference>
<feature type="transmembrane region" description="Helical" evidence="1">
    <location>
        <begin position="92"/>
        <end position="113"/>
    </location>
</feature>
<accession>A0A151GL78</accession>
<dbReference type="RefSeq" id="XP_040657217.1">
    <property type="nucleotide sequence ID" value="XM_040802184.1"/>
</dbReference>
<keyword evidence="5" id="KW-1185">Reference proteome</keyword>
<evidence type="ECO:0000259" key="3">
    <source>
        <dbReference type="Pfam" id="PF00487"/>
    </source>
</evidence>
<dbReference type="GeneID" id="63717521"/>
<organism evidence="4 5">
    <name type="scientific">Drechmeria coniospora</name>
    <name type="common">Nematophagous fungus</name>
    <name type="synonym">Meria coniospora</name>
    <dbReference type="NCBI Taxonomy" id="98403"/>
    <lineage>
        <taxon>Eukaryota</taxon>
        <taxon>Fungi</taxon>
        <taxon>Dikarya</taxon>
        <taxon>Ascomycota</taxon>
        <taxon>Pezizomycotina</taxon>
        <taxon>Sordariomycetes</taxon>
        <taxon>Hypocreomycetidae</taxon>
        <taxon>Hypocreales</taxon>
        <taxon>Ophiocordycipitaceae</taxon>
        <taxon>Drechmeria</taxon>
    </lineage>
</organism>
<evidence type="ECO:0000256" key="1">
    <source>
        <dbReference type="SAM" id="Phobius"/>
    </source>
</evidence>
<dbReference type="Proteomes" id="UP000076580">
    <property type="component" value="Chromosome 02"/>
</dbReference>
<gene>
    <name evidence="4" type="ORF">DCS_04878</name>
</gene>
<sequence>MHPSILGGAMATCLIMELFLQLVSTVLYSTYAYGDGTPRSLSTYTSTVSTVLVRSLVIRTLTHVIGTYEHTPGPTLPAQQHPGRHGRGVREILTIPLTLSLLLSVSVCLFYYLARITAQYNALVRDCTEYESESSSMEKHIVFDGALTRPDLLVLKNLAKDVELVDVLDSDSATGRDSGIGSEVSSQHDEELAQLDEAGGGTLDTTAKDVALLKAMRDPSSDSFEPTVLLTVDDYSAHVSPAIDRYILQPYVAWARKVARYDTDVAMINHLIIYFTTSVPSAVFLYRHFTYTHGVLHTAMQFYLLGTYTLMMHQHIHQRGILAKRFALLDKLFPYILDPLMGHSWNTYYYHHVKHHHVEGNGPEDLSSTLRYQRDSALHFLHYVGRFFFLVWLDLPLYFVRKNRPMMAVKSLGWECLTYLFYYTMATRFGGKATTFVYLLPFLLLRLGLMVGNWGQHAFVDADEPDSDFRSSITLVDVASNRFCFNDGYHTSHHLNPLRHWRDHPISFLEQKKTYAKEGALVFHNIDFLMITLRLVLKDYEHLAKCLVPMGDQIRLTMDGRIALLKKLTRRFSEEEIQEKFRKGRKSS</sequence>
<evidence type="ECO:0000256" key="2">
    <source>
        <dbReference type="SAM" id="SignalP"/>
    </source>
</evidence>
<keyword evidence="1" id="KW-1133">Transmembrane helix</keyword>
<keyword evidence="2" id="KW-0732">Signal</keyword>
<dbReference type="EMBL" id="LAYC01000002">
    <property type="protein sequence ID" value="KYK57865.1"/>
    <property type="molecule type" value="Genomic_DNA"/>
</dbReference>
<dbReference type="AlphaFoldDB" id="A0A151GL78"/>
<feature type="chain" id="PRO_5007580699" evidence="2">
    <location>
        <begin position="26"/>
        <end position="588"/>
    </location>
</feature>
<evidence type="ECO:0000313" key="5">
    <source>
        <dbReference type="Proteomes" id="UP000076580"/>
    </source>
</evidence>
<keyword evidence="1" id="KW-0472">Membrane</keyword>
<dbReference type="GO" id="GO:0006629">
    <property type="term" value="P:lipid metabolic process"/>
    <property type="evidence" value="ECO:0007669"/>
    <property type="project" value="InterPro"/>
</dbReference>
<dbReference type="STRING" id="98403.A0A151GL78"/>
<dbReference type="PANTHER" id="PTHR36459">
    <property type="entry name" value="ORF"/>
    <property type="match status" value="1"/>
</dbReference>
<reference evidence="4 5" key="1">
    <citation type="journal article" date="2016" name="Sci. Rep.">
        <title>Insights into Adaptations to a Near-Obligate Nematode Endoparasitic Lifestyle from the Finished Genome of Drechmeria coniospora.</title>
        <authorList>
            <person name="Zhang L."/>
            <person name="Zhou Z."/>
            <person name="Guo Q."/>
            <person name="Fokkens L."/>
            <person name="Miskei M."/>
            <person name="Pocsi I."/>
            <person name="Zhang W."/>
            <person name="Chen M."/>
            <person name="Wang L."/>
            <person name="Sun Y."/>
            <person name="Donzelli B.G."/>
            <person name="Gibson D.M."/>
            <person name="Nelson D.R."/>
            <person name="Luo J.G."/>
            <person name="Rep M."/>
            <person name="Liu H."/>
            <person name="Yang S."/>
            <person name="Wang J."/>
            <person name="Krasnoff S.B."/>
            <person name="Xu Y."/>
            <person name="Molnar I."/>
            <person name="Lin M."/>
        </authorList>
    </citation>
    <scope>NUCLEOTIDE SEQUENCE [LARGE SCALE GENOMIC DNA]</scope>
    <source>
        <strain evidence="4 5">ARSEF 6962</strain>
    </source>
</reference>
<dbReference type="InterPro" id="IPR005804">
    <property type="entry name" value="FA_desaturase_dom"/>
</dbReference>
<feature type="transmembrane region" description="Helical" evidence="1">
    <location>
        <begin position="265"/>
        <end position="285"/>
    </location>
</feature>
<dbReference type="InParanoid" id="A0A151GL78"/>
<feature type="transmembrane region" description="Helical" evidence="1">
    <location>
        <begin position="420"/>
        <end position="445"/>
    </location>
</feature>
<name>A0A151GL78_DRECN</name>
<evidence type="ECO:0000313" key="4">
    <source>
        <dbReference type="EMBL" id="KYK57865.1"/>
    </source>
</evidence>
<feature type="signal peptide" evidence="2">
    <location>
        <begin position="1"/>
        <end position="25"/>
    </location>
</feature>
<keyword evidence="1" id="KW-0812">Transmembrane</keyword>
<comment type="caution">
    <text evidence="4">The sequence shown here is derived from an EMBL/GenBank/DDBJ whole genome shotgun (WGS) entry which is preliminary data.</text>
</comment>
<dbReference type="PANTHER" id="PTHR36459:SF1">
    <property type="entry name" value="FATTY ACID DESATURASE DOMAIN-CONTAINING PROTEIN-RELATED"/>
    <property type="match status" value="1"/>
</dbReference>
<feature type="transmembrane region" description="Helical" evidence="1">
    <location>
        <begin position="380"/>
        <end position="400"/>
    </location>
</feature>
<feature type="domain" description="Fatty acid desaturase" evidence="3">
    <location>
        <begin position="304"/>
        <end position="511"/>
    </location>
</feature>
<protein>
    <submittedName>
        <fullName evidence="4">Fatty acid desaturase</fullName>
    </submittedName>
</protein>
<proteinExistence type="predicted"/>